<comment type="caution">
    <text evidence="1">The sequence shown here is derived from an EMBL/GenBank/DDBJ whole genome shotgun (WGS) entry which is preliminary data.</text>
</comment>
<evidence type="ECO:0000313" key="2">
    <source>
        <dbReference type="Proteomes" id="UP000249099"/>
    </source>
</evidence>
<dbReference type="InterPro" id="IPR036412">
    <property type="entry name" value="HAD-like_sf"/>
</dbReference>
<organism evidence="1 2">
    <name type="scientific">Dolosigranulum pigrum</name>
    <dbReference type="NCBI Taxonomy" id="29394"/>
    <lineage>
        <taxon>Bacteria</taxon>
        <taxon>Bacillati</taxon>
        <taxon>Bacillota</taxon>
        <taxon>Bacilli</taxon>
        <taxon>Lactobacillales</taxon>
        <taxon>Carnobacteriaceae</taxon>
        <taxon>Dolosigranulum</taxon>
    </lineage>
</organism>
<proteinExistence type="predicted"/>
<dbReference type="SUPFAM" id="SSF56784">
    <property type="entry name" value="HAD-like"/>
    <property type="match status" value="1"/>
</dbReference>
<protein>
    <recommendedName>
        <fullName evidence="3">HAD family hydrolase</fullName>
    </recommendedName>
</protein>
<sequence>MHENTPKYDLIIFDLDNTMTKLQPTLDMISDYFNKEKISETEVKSFNLTDSFGVTPDEEKEFWSQESEVVINSVYAKERIERIKEIFAHKHTTYIIVTNRHNALRSLTEQWLDKNQIVYDRLECIGKQDKAKWIIENIKTDNNMEKIVFEDNPS</sequence>
<evidence type="ECO:0008006" key="3">
    <source>
        <dbReference type="Google" id="ProtNLM"/>
    </source>
</evidence>
<dbReference type="Proteomes" id="UP000249099">
    <property type="component" value="Unassembled WGS sequence"/>
</dbReference>
<reference evidence="1 2" key="1">
    <citation type="submission" date="2017-03" db="EMBL/GenBank/DDBJ databases">
        <title>wgs assembly of Dolosigranulum pigrum KPL CDC strains.</title>
        <authorList>
            <person name="Brugger S.D."/>
            <person name="Pettigrew M."/>
            <person name="Kong Y."/>
            <person name="Lemon K.P."/>
        </authorList>
    </citation>
    <scope>NUCLEOTIDE SEQUENCE [LARGE SCALE GENOMIC DNA]</scope>
    <source>
        <strain evidence="1 2">KPL1931_CDC4294-98</strain>
    </source>
</reference>
<dbReference type="RefSeq" id="WP_146737421.1">
    <property type="nucleotide sequence ID" value="NZ_NAQV01000023.1"/>
</dbReference>
<evidence type="ECO:0000313" key="1">
    <source>
        <dbReference type="EMBL" id="RAN62370.1"/>
    </source>
</evidence>
<dbReference type="AlphaFoldDB" id="A0A328KMK7"/>
<dbReference type="InterPro" id="IPR023214">
    <property type="entry name" value="HAD_sf"/>
</dbReference>
<feature type="non-terminal residue" evidence="1">
    <location>
        <position position="154"/>
    </location>
</feature>
<dbReference type="EMBL" id="NAQV01000023">
    <property type="protein sequence ID" value="RAN62370.1"/>
    <property type="molecule type" value="Genomic_DNA"/>
</dbReference>
<dbReference type="Gene3D" id="3.40.50.1000">
    <property type="entry name" value="HAD superfamily/HAD-like"/>
    <property type="match status" value="1"/>
</dbReference>
<accession>A0A328KMK7</accession>
<gene>
    <name evidence="1" type="ORF">B8A44_07430</name>
</gene>
<name>A0A328KMK7_9LACT</name>